<dbReference type="InterPro" id="IPR029151">
    <property type="entry name" value="Sensor-like_sf"/>
</dbReference>
<keyword evidence="4" id="KW-1003">Cell membrane</keyword>
<evidence type="ECO:0000256" key="8">
    <source>
        <dbReference type="ARBA" id="ARBA00022741"/>
    </source>
</evidence>
<evidence type="ECO:0000256" key="5">
    <source>
        <dbReference type="ARBA" id="ARBA00022553"/>
    </source>
</evidence>
<dbReference type="InterPro" id="IPR036890">
    <property type="entry name" value="HATPase_C_sf"/>
</dbReference>
<evidence type="ECO:0000256" key="6">
    <source>
        <dbReference type="ARBA" id="ARBA00022679"/>
    </source>
</evidence>
<keyword evidence="12" id="KW-0902">Two-component regulatory system</keyword>
<dbReference type="SMART" id="SM00387">
    <property type="entry name" value="HATPase_c"/>
    <property type="match status" value="1"/>
</dbReference>
<keyword evidence="6" id="KW-0808">Transferase</keyword>
<feature type="domain" description="Histidine kinase" evidence="15">
    <location>
        <begin position="333"/>
        <end position="528"/>
    </location>
</feature>
<dbReference type="SUPFAM" id="SSF103190">
    <property type="entry name" value="Sensory domain-like"/>
    <property type="match status" value="1"/>
</dbReference>
<dbReference type="InterPro" id="IPR004358">
    <property type="entry name" value="Sig_transdc_His_kin-like_C"/>
</dbReference>
<comment type="subcellular location">
    <subcellularLocation>
        <location evidence="2">Cell membrane</location>
        <topology evidence="2">Multi-pass membrane protein</topology>
    </subcellularLocation>
</comment>
<evidence type="ECO:0000256" key="7">
    <source>
        <dbReference type="ARBA" id="ARBA00022692"/>
    </source>
</evidence>
<accession>A0A268NYJ4</accession>
<comment type="caution">
    <text evidence="16">The sequence shown here is derived from an EMBL/GenBank/DDBJ whole genome shotgun (WGS) entry which is preliminary data.</text>
</comment>
<dbReference type="SUPFAM" id="SSF55874">
    <property type="entry name" value="ATPase domain of HSP90 chaperone/DNA topoisomerase II/histidine kinase"/>
    <property type="match status" value="1"/>
</dbReference>
<dbReference type="InterPro" id="IPR016120">
    <property type="entry name" value="Sig_transdc_His_kin_SpoOB"/>
</dbReference>
<dbReference type="InterPro" id="IPR039506">
    <property type="entry name" value="SPOB_a"/>
</dbReference>
<evidence type="ECO:0000256" key="4">
    <source>
        <dbReference type="ARBA" id="ARBA00022475"/>
    </source>
</evidence>
<dbReference type="InterPro" id="IPR050980">
    <property type="entry name" value="2C_sensor_his_kinase"/>
</dbReference>
<dbReference type="PRINTS" id="PR00344">
    <property type="entry name" value="BCTRLSENSOR"/>
</dbReference>
<dbReference type="InterPro" id="IPR005467">
    <property type="entry name" value="His_kinase_dom"/>
</dbReference>
<dbReference type="GO" id="GO:0005886">
    <property type="term" value="C:plasma membrane"/>
    <property type="evidence" value="ECO:0007669"/>
    <property type="project" value="UniProtKB-SubCell"/>
</dbReference>
<dbReference type="AlphaFoldDB" id="A0A268NYJ4"/>
<evidence type="ECO:0000313" key="17">
    <source>
        <dbReference type="Proteomes" id="UP000216207"/>
    </source>
</evidence>
<evidence type="ECO:0000256" key="10">
    <source>
        <dbReference type="ARBA" id="ARBA00022840"/>
    </source>
</evidence>
<dbReference type="EMBL" id="NPCC01000015">
    <property type="protein sequence ID" value="PAE88582.1"/>
    <property type="molecule type" value="Genomic_DNA"/>
</dbReference>
<evidence type="ECO:0000256" key="11">
    <source>
        <dbReference type="ARBA" id="ARBA00022989"/>
    </source>
</evidence>
<keyword evidence="5" id="KW-0597">Phosphoprotein</keyword>
<keyword evidence="9 16" id="KW-0418">Kinase</keyword>
<keyword evidence="8" id="KW-0547">Nucleotide-binding</keyword>
<organism evidence="16 17">
    <name type="scientific">Shouchella clausii</name>
    <name type="common">Alkalihalobacillus clausii</name>
    <dbReference type="NCBI Taxonomy" id="79880"/>
    <lineage>
        <taxon>Bacteria</taxon>
        <taxon>Bacillati</taxon>
        <taxon>Bacillota</taxon>
        <taxon>Bacilli</taxon>
        <taxon>Bacillales</taxon>
        <taxon>Bacillaceae</taxon>
        <taxon>Shouchella</taxon>
    </lineage>
</organism>
<keyword evidence="11 14" id="KW-1133">Transmembrane helix</keyword>
<evidence type="ECO:0000313" key="16">
    <source>
        <dbReference type="EMBL" id="PAE88582.1"/>
    </source>
</evidence>
<evidence type="ECO:0000256" key="9">
    <source>
        <dbReference type="ARBA" id="ARBA00022777"/>
    </source>
</evidence>
<dbReference type="Gene3D" id="3.30.450.20">
    <property type="entry name" value="PAS domain"/>
    <property type="match status" value="2"/>
</dbReference>
<dbReference type="Pfam" id="PF17203">
    <property type="entry name" value="sCache_3_2"/>
    <property type="match status" value="1"/>
</dbReference>
<dbReference type="Gene3D" id="1.10.287.130">
    <property type="match status" value="1"/>
</dbReference>
<proteinExistence type="predicted"/>
<comment type="catalytic activity">
    <reaction evidence="1">
        <text>ATP + protein L-histidine = ADP + protein N-phospho-L-histidine.</text>
        <dbReference type="EC" id="2.7.13.3"/>
    </reaction>
</comment>
<dbReference type="Proteomes" id="UP000216207">
    <property type="component" value="Unassembled WGS sequence"/>
</dbReference>
<dbReference type="RefSeq" id="WP_095326769.1">
    <property type="nucleotide sequence ID" value="NZ_NPCC01000015.1"/>
</dbReference>
<evidence type="ECO:0000256" key="12">
    <source>
        <dbReference type="ARBA" id="ARBA00023012"/>
    </source>
</evidence>
<dbReference type="Gene3D" id="3.30.565.10">
    <property type="entry name" value="Histidine kinase-like ATPase, C-terminal domain"/>
    <property type="match status" value="1"/>
</dbReference>
<dbReference type="InterPro" id="IPR033463">
    <property type="entry name" value="sCache_3"/>
</dbReference>
<evidence type="ECO:0000256" key="3">
    <source>
        <dbReference type="ARBA" id="ARBA00012438"/>
    </source>
</evidence>
<gene>
    <name evidence="16" type="ORF">CHH72_13150</name>
</gene>
<feature type="transmembrane region" description="Helical" evidence="14">
    <location>
        <begin position="177"/>
        <end position="196"/>
    </location>
</feature>
<name>A0A268NYJ4_SHOCL</name>
<dbReference type="PANTHER" id="PTHR44936">
    <property type="entry name" value="SENSOR PROTEIN CREC"/>
    <property type="match status" value="1"/>
</dbReference>
<sequence length="530" mass="57811">MAFPRKLKRLGLFGQMTALMAIVLLVSLLLVTVFFSSIIDGMIERTTGEKALAAAELIAEHPDIIDAFADQNPAARIQPIAETLRKRTGADYVVIANTEGIRYSHPHENQIGQKTETSNEAPLAGKSTVFIGNGILGEAVKAKTPIFNREGNIIGVSSVGFLTTEIKDDILFYQLRVAGFGGLALLIGIPGALYIARRVKKLIFGLEPEEISRAFSEKQAILESVGDATLAVGPDLQILSANKRARVILGSHVDGELTEPQLQAFIKQAAENPEKMTQQRLLIASTLYIVDAAPILAKHAAIGFVLTIRPFSEVEDLANELLEIKQHTEHMRAQTHEYLNKLNTLNGLLLLEKYEEAKAFMKAEVTELQETVTFLMASVKDPLIVAALLGKVNRAKEMKAALTFAEGSTWLDYPATIKSDHVVTVIGNLIDNALEAAVAHQGANAHVHIAFTDFGNDMIMDIEDNGKGMTPKEEAHYLQTGATSKSEGQHGLGLTIMQHALHQLHGTWFMAERPGGGMRMTIAIPKHKRL</sequence>
<evidence type="ECO:0000256" key="2">
    <source>
        <dbReference type="ARBA" id="ARBA00004651"/>
    </source>
</evidence>
<keyword evidence="7 14" id="KW-0812">Transmembrane</keyword>
<dbReference type="SUPFAM" id="SSF55890">
    <property type="entry name" value="Sporulation response regulatory protein Spo0B"/>
    <property type="match status" value="1"/>
</dbReference>
<dbReference type="GO" id="GO:0005524">
    <property type="term" value="F:ATP binding"/>
    <property type="evidence" value="ECO:0007669"/>
    <property type="project" value="UniProtKB-KW"/>
</dbReference>
<dbReference type="GO" id="GO:0000155">
    <property type="term" value="F:phosphorelay sensor kinase activity"/>
    <property type="evidence" value="ECO:0007669"/>
    <property type="project" value="InterPro"/>
</dbReference>
<keyword evidence="10" id="KW-0067">ATP-binding</keyword>
<dbReference type="PROSITE" id="PS50109">
    <property type="entry name" value="HIS_KIN"/>
    <property type="match status" value="1"/>
</dbReference>
<reference evidence="16 17" key="1">
    <citation type="submission" date="2017-07" db="EMBL/GenBank/DDBJ databases">
        <title>Isolation and whole genome analysis of endospore-forming bacteria from heroin.</title>
        <authorList>
            <person name="Kalinowski J."/>
            <person name="Ahrens B."/>
            <person name="Al-Dilaimi A."/>
            <person name="Winkler A."/>
            <person name="Wibberg D."/>
            <person name="Schleenbecker U."/>
            <person name="Ruckert C."/>
            <person name="Wolfel R."/>
            <person name="Grass G."/>
        </authorList>
    </citation>
    <scope>NUCLEOTIDE SEQUENCE [LARGE SCALE GENOMIC DNA]</scope>
    <source>
        <strain evidence="16 17">7539</strain>
    </source>
</reference>
<dbReference type="EC" id="2.7.13.3" evidence="3"/>
<feature type="transmembrane region" description="Helical" evidence="14">
    <location>
        <begin position="12"/>
        <end position="39"/>
    </location>
</feature>
<dbReference type="PANTHER" id="PTHR44936:SF10">
    <property type="entry name" value="SENSOR PROTEIN RSTB"/>
    <property type="match status" value="1"/>
</dbReference>
<dbReference type="InterPro" id="IPR003594">
    <property type="entry name" value="HATPase_dom"/>
</dbReference>
<protein>
    <recommendedName>
        <fullName evidence="3">histidine kinase</fullName>
        <ecNumber evidence="3">2.7.13.3</ecNumber>
    </recommendedName>
</protein>
<dbReference type="Pfam" id="PF02518">
    <property type="entry name" value="HATPase_c"/>
    <property type="match status" value="1"/>
</dbReference>
<keyword evidence="13 14" id="KW-0472">Membrane</keyword>
<evidence type="ECO:0000256" key="13">
    <source>
        <dbReference type="ARBA" id="ARBA00023136"/>
    </source>
</evidence>
<evidence type="ECO:0000256" key="14">
    <source>
        <dbReference type="SAM" id="Phobius"/>
    </source>
</evidence>
<dbReference type="Pfam" id="PF14689">
    <property type="entry name" value="SPOB_a"/>
    <property type="match status" value="1"/>
</dbReference>
<evidence type="ECO:0000256" key="1">
    <source>
        <dbReference type="ARBA" id="ARBA00000085"/>
    </source>
</evidence>
<evidence type="ECO:0000259" key="15">
    <source>
        <dbReference type="PROSITE" id="PS50109"/>
    </source>
</evidence>